<feature type="region of interest" description="Disordered" evidence="8">
    <location>
        <begin position="1"/>
        <end position="21"/>
    </location>
</feature>
<feature type="region of interest" description="Disordered" evidence="8">
    <location>
        <begin position="36"/>
        <end position="63"/>
    </location>
</feature>
<feature type="region of interest" description="Disordered" evidence="8">
    <location>
        <begin position="292"/>
        <end position="325"/>
    </location>
</feature>
<dbReference type="EC" id="1.2.1.41" evidence="7"/>
<dbReference type="Pfam" id="PF00171">
    <property type="entry name" value="Aldedh"/>
    <property type="match status" value="1"/>
</dbReference>
<dbReference type="GO" id="GO:0055129">
    <property type="term" value="P:L-proline biosynthetic process"/>
    <property type="evidence" value="ECO:0007669"/>
    <property type="project" value="UniProtKB-UniRule"/>
</dbReference>
<reference evidence="10 11" key="1">
    <citation type="submission" date="2019-11" db="EMBL/GenBank/DDBJ databases">
        <title>Complete genome sequence of Corynebacterium kalinowskii 1959, a novel Corynebacterium species isolated from soil of a small paddock in Vilsendorf, Germany.</title>
        <authorList>
            <person name="Schaffert L."/>
            <person name="Ruwe M."/>
            <person name="Milse J."/>
            <person name="Hanuschka K."/>
            <person name="Ortseifen V."/>
            <person name="Droste J."/>
            <person name="Brandt D."/>
            <person name="Schlueter L."/>
            <person name="Kutter Y."/>
            <person name="Vinke S."/>
            <person name="Viehoefer P."/>
            <person name="Jacob L."/>
            <person name="Luebke N.-C."/>
            <person name="Schulte-Berndt E."/>
            <person name="Hain C."/>
            <person name="Linder M."/>
            <person name="Schmidt P."/>
            <person name="Wollenschlaeger L."/>
            <person name="Luttermann T."/>
            <person name="Thieme E."/>
            <person name="Hassa J."/>
            <person name="Haak M."/>
            <person name="Wittchen M."/>
            <person name="Mentz A."/>
            <person name="Persicke M."/>
            <person name="Busche T."/>
            <person name="Ruckert C."/>
        </authorList>
    </citation>
    <scope>NUCLEOTIDE SEQUENCE [LARGE SCALE GENOMIC DNA]</scope>
    <source>
        <strain evidence="10 11">2039</strain>
    </source>
</reference>
<dbReference type="GO" id="GO:0005737">
    <property type="term" value="C:cytoplasm"/>
    <property type="evidence" value="ECO:0007669"/>
    <property type="project" value="UniProtKB-SubCell"/>
</dbReference>
<keyword evidence="5 7" id="KW-0560">Oxidoreductase</keyword>
<dbReference type="InterPro" id="IPR016162">
    <property type="entry name" value="Ald_DH_N"/>
</dbReference>
<evidence type="ECO:0000256" key="1">
    <source>
        <dbReference type="ARBA" id="ARBA00004985"/>
    </source>
</evidence>
<dbReference type="NCBIfam" id="TIGR00407">
    <property type="entry name" value="proA"/>
    <property type="match status" value="1"/>
</dbReference>
<gene>
    <name evidence="7 10" type="primary">proA</name>
    <name evidence="10" type="ORF">COCCU_10570</name>
</gene>
<keyword evidence="2 7" id="KW-0028">Amino-acid biosynthesis</keyword>
<dbReference type="UniPathway" id="UPA00098">
    <property type="reaction ID" value="UER00360"/>
</dbReference>
<dbReference type="SUPFAM" id="SSF53720">
    <property type="entry name" value="ALDH-like"/>
    <property type="match status" value="1"/>
</dbReference>
<dbReference type="InterPro" id="IPR015590">
    <property type="entry name" value="Aldehyde_DH_dom"/>
</dbReference>
<organism evidence="10 11">
    <name type="scientific">Corynebacterium occultum</name>
    <dbReference type="NCBI Taxonomy" id="2675219"/>
    <lineage>
        <taxon>Bacteria</taxon>
        <taxon>Bacillati</taxon>
        <taxon>Actinomycetota</taxon>
        <taxon>Actinomycetes</taxon>
        <taxon>Mycobacteriales</taxon>
        <taxon>Corynebacteriaceae</taxon>
        <taxon>Corynebacterium</taxon>
    </lineage>
</organism>
<evidence type="ECO:0000259" key="9">
    <source>
        <dbReference type="Pfam" id="PF00171"/>
    </source>
</evidence>
<dbReference type="InterPro" id="IPR016163">
    <property type="entry name" value="Ald_DH_C"/>
</dbReference>
<keyword evidence="11" id="KW-1185">Reference proteome</keyword>
<evidence type="ECO:0000256" key="8">
    <source>
        <dbReference type="SAM" id="MobiDB-lite"/>
    </source>
</evidence>
<dbReference type="Gene3D" id="3.40.309.10">
    <property type="entry name" value="Aldehyde Dehydrogenase, Chain A, domain 2"/>
    <property type="match status" value="1"/>
</dbReference>
<dbReference type="Gene3D" id="3.40.605.10">
    <property type="entry name" value="Aldehyde Dehydrogenase, Chain A, domain 1"/>
    <property type="match status" value="1"/>
</dbReference>
<dbReference type="PANTHER" id="PTHR11063">
    <property type="entry name" value="GLUTAMATE SEMIALDEHYDE DEHYDROGENASE"/>
    <property type="match status" value="1"/>
</dbReference>
<dbReference type="InterPro" id="IPR016161">
    <property type="entry name" value="Ald_DH/histidinol_DH"/>
</dbReference>
<evidence type="ECO:0000256" key="4">
    <source>
        <dbReference type="ARBA" id="ARBA00022857"/>
    </source>
</evidence>
<dbReference type="Proteomes" id="UP000424462">
    <property type="component" value="Chromosome"/>
</dbReference>
<evidence type="ECO:0000313" key="11">
    <source>
        <dbReference type="Proteomes" id="UP000424462"/>
    </source>
</evidence>
<keyword evidence="7" id="KW-0963">Cytoplasm</keyword>
<dbReference type="CDD" id="cd07079">
    <property type="entry name" value="ALDH_F18-19_ProA-GPR"/>
    <property type="match status" value="1"/>
</dbReference>
<accession>A0A6B8VV72</accession>
<evidence type="ECO:0000256" key="5">
    <source>
        <dbReference type="ARBA" id="ARBA00023002"/>
    </source>
</evidence>
<dbReference type="AlphaFoldDB" id="A0A6B8VV72"/>
<protein>
    <recommendedName>
        <fullName evidence="7">Gamma-glutamyl phosphate reductase</fullName>
        <shortName evidence="7">GPR</shortName>
        <ecNumber evidence="7">1.2.1.41</ecNumber>
    </recommendedName>
    <alternativeName>
        <fullName evidence="7">Glutamate-5-semialdehyde dehydrogenase</fullName>
    </alternativeName>
    <alternativeName>
        <fullName evidence="7">Glutamyl-gamma-semialdehyde dehydrogenase</fullName>
        <shortName evidence="7">GSA dehydrogenase</shortName>
    </alternativeName>
</protein>
<evidence type="ECO:0000256" key="6">
    <source>
        <dbReference type="ARBA" id="ARBA00049024"/>
    </source>
</evidence>
<comment type="function">
    <text evidence="7">Catalyzes the NADPH-dependent reduction of L-glutamate 5-phosphate into L-glutamate 5-semialdehyde and phosphate. The product spontaneously undergoes cyclization to form 1-pyrroline-5-carboxylate.</text>
</comment>
<evidence type="ECO:0000313" key="10">
    <source>
        <dbReference type="EMBL" id="QGU08033.1"/>
    </source>
</evidence>
<sequence>MEKTPPASLPPVETWTLSHPERGQIQVHIGTDQQLRDIDPGFPVAENGENPATSSGVPSEEESEVAEQVFLEQQLAKLSSDAPKQRVLIMIDGDPVGRLKDLGNSKLSLKPDQIGKLKHGEYTPPSPVLEAPMLKLESNLMNSWMRSIVFKAEGEPGIELDPPEGSFANKRLAAMAASPWKRVVYPLGAGLGKGGWALASLILIPMVIRFLEPVITWIRELLPDWEINIPWPEINWPEINIPWPDFGFPDFTAPDWVLFLLEYSKVWVPILIGLVLGVLALRRHRKSQELKRRWAAGEATPNQDGADADRRATPPRNGEGTEKSLCWGGMTDATIARETEREEVLAKARAAKAVTRTLAKLTSTQKNEILLAAAEALVTATPEILASNEEDIAAGRERGLNESLIDRLKLDADRIEGIAGGLRQVAGLADPVGEVIGGHVMGNGIQMKQIRVPLGVMGMVYEARPNVTVDAFGLALKAGNVPLLRGSKSARYSNEKLVEILQNVVEKFDLPRETVQLLPCETHDSVQDLITARGLVDVVIPRGGAGLIEAVVTGATVPAIETGTGNCHFYIDGDVDLDSAIEMLLNGKTRRCSVCNATEVALLDAALSDADKLKVVEALQEAGVTVHGKVSELEAFGATKVVEATEEDWTDEYLSFDIAVAVVDGVDAAIEHIAKYTSGHTEAIASNNVFTIQKFADEVDAAAVMLNASTAFTDGEVYGMGAEIGISTQKLHARGPMALPELTSTKWILQGTGQIRP</sequence>
<proteinExistence type="inferred from homology"/>
<dbReference type="PROSITE" id="PS01223">
    <property type="entry name" value="PROA"/>
    <property type="match status" value="1"/>
</dbReference>
<keyword evidence="4 7" id="KW-0521">NADP</keyword>
<dbReference type="InterPro" id="IPR020593">
    <property type="entry name" value="G-glutamylP_reductase_CS"/>
</dbReference>
<evidence type="ECO:0000256" key="7">
    <source>
        <dbReference type="HAMAP-Rule" id="MF_00412"/>
    </source>
</evidence>
<keyword evidence="3 7" id="KW-0641">Proline biosynthesis</keyword>
<evidence type="ECO:0000256" key="3">
    <source>
        <dbReference type="ARBA" id="ARBA00022650"/>
    </source>
</evidence>
<dbReference type="NCBIfam" id="NF001221">
    <property type="entry name" value="PRK00197.1"/>
    <property type="match status" value="1"/>
</dbReference>
<dbReference type="PANTHER" id="PTHR11063:SF8">
    <property type="entry name" value="DELTA-1-PYRROLINE-5-CARBOXYLATE SYNTHASE"/>
    <property type="match status" value="1"/>
</dbReference>
<feature type="domain" description="Aldehyde dehydrogenase" evidence="9">
    <location>
        <begin position="338"/>
        <end position="622"/>
    </location>
</feature>
<dbReference type="HAMAP" id="MF_00412">
    <property type="entry name" value="ProA"/>
    <property type="match status" value="1"/>
</dbReference>
<comment type="similarity">
    <text evidence="7">Belongs to the gamma-glutamyl phosphate reductase family.</text>
</comment>
<dbReference type="EMBL" id="CP046455">
    <property type="protein sequence ID" value="QGU08033.1"/>
    <property type="molecule type" value="Genomic_DNA"/>
</dbReference>
<comment type="catalytic activity">
    <reaction evidence="6 7">
        <text>L-glutamate 5-semialdehyde + phosphate + NADP(+) = L-glutamyl 5-phosphate + NADPH + H(+)</text>
        <dbReference type="Rhea" id="RHEA:19541"/>
        <dbReference type="ChEBI" id="CHEBI:15378"/>
        <dbReference type="ChEBI" id="CHEBI:43474"/>
        <dbReference type="ChEBI" id="CHEBI:57783"/>
        <dbReference type="ChEBI" id="CHEBI:58066"/>
        <dbReference type="ChEBI" id="CHEBI:58274"/>
        <dbReference type="ChEBI" id="CHEBI:58349"/>
        <dbReference type="EC" id="1.2.1.41"/>
    </reaction>
</comment>
<comment type="subcellular location">
    <subcellularLocation>
        <location evidence="7">Cytoplasm</location>
    </subcellularLocation>
</comment>
<dbReference type="GO" id="GO:0004350">
    <property type="term" value="F:glutamate-5-semialdehyde dehydrogenase activity"/>
    <property type="evidence" value="ECO:0007669"/>
    <property type="project" value="UniProtKB-UniRule"/>
</dbReference>
<evidence type="ECO:0000256" key="2">
    <source>
        <dbReference type="ARBA" id="ARBA00022605"/>
    </source>
</evidence>
<name>A0A6B8VV72_9CORY</name>
<dbReference type="InterPro" id="IPR000965">
    <property type="entry name" value="GPR_dom"/>
</dbReference>
<dbReference type="KEGG" id="cok:COCCU_10570"/>
<comment type="pathway">
    <text evidence="1 7">Amino-acid biosynthesis; L-proline biosynthesis; L-glutamate 5-semialdehyde from L-glutamate: step 2/2.</text>
</comment>